<name>A0A098VVC2_9MICR</name>
<keyword evidence="4" id="KW-1185">Reference proteome</keyword>
<evidence type="ECO:0000256" key="2">
    <source>
        <dbReference type="SAM" id="Phobius"/>
    </source>
</evidence>
<dbReference type="AlphaFoldDB" id="A0A098VVC2"/>
<accession>A0A098VVC2</accession>
<comment type="caution">
    <text evidence="3">The sequence shown here is derived from an EMBL/GenBank/DDBJ whole genome shotgun (WGS) entry which is preliminary data.</text>
</comment>
<dbReference type="EMBL" id="JMKJ01000033">
    <property type="protein sequence ID" value="KGG52862.1"/>
    <property type="molecule type" value="Genomic_DNA"/>
</dbReference>
<feature type="transmembrane region" description="Helical" evidence="2">
    <location>
        <begin position="55"/>
        <end position="74"/>
    </location>
</feature>
<dbReference type="HOGENOM" id="CLU_1722806_0_0_1"/>
<protein>
    <submittedName>
        <fullName evidence="3">Uncharacterized protein</fullName>
    </submittedName>
</protein>
<feature type="transmembrane region" description="Helical" evidence="2">
    <location>
        <begin position="21"/>
        <end position="43"/>
    </location>
</feature>
<dbReference type="VEuPathDB" id="MicrosporidiaDB:DI09_12p300"/>
<evidence type="ECO:0000313" key="3">
    <source>
        <dbReference type="EMBL" id="KGG52862.1"/>
    </source>
</evidence>
<organism evidence="3 4">
    <name type="scientific">Mitosporidium daphniae</name>
    <dbReference type="NCBI Taxonomy" id="1485682"/>
    <lineage>
        <taxon>Eukaryota</taxon>
        <taxon>Fungi</taxon>
        <taxon>Fungi incertae sedis</taxon>
        <taxon>Microsporidia</taxon>
        <taxon>Mitosporidium</taxon>
    </lineage>
</organism>
<dbReference type="Proteomes" id="UP000029725">
    <property type="component" value="Unassembled WGS sequence"/>
</dbReference>
<keyword evidence="2" id="KW-1133">Transmembrane helix</keyword>
<evidence type="ECO:0000256" key="1">
    <source>
        <dbReference type="SAM" id="MobiDB-lite"/>
    </source>
</evidence>
<sequence>MSLKSSTGASRHPLSQALDEAYYRGALDGLLAFFAATGFSILGHRYVPFYRGFNLPAKGIFVTSIAVSTSVIQAERYMEKAYKRFQQTSDKDTEADKTFRLSDQNLSGGKGIQNEKGLESTPHDASSPYNQALGFILSRESLGNAHIHFIRK</sequence>
<gene>
    <name evidence="3" type="ORF">DI09_12p300</name>
</gene>
<keyword evidence="2" id="KW-0472">Membrane</keyword>
<feature type="region of interest" description="Disordered" evidence="1">
    <location>
        <begin position="93"/>
        <end position="125"/>
    </location>
</feature>
<dbReference type="RefSeq" id="XP_013239289.1">
    <property type="nucleotide sequence ID" value="XM_013383835.1"/>
</dbReference>
<dbReference type="GeneID" id="25258260"/>
<evidence type="ECO:0000313" key="4">
    <source>
        <dbReference type="Proteomes" id="UP000029725"/>
    </source>
</evidence>
<keyword evidence="2" id="KW-0812">Transmembrane</keyword>
<proteinExistence type="predicted"/>
<reference evidence="3 4" key="1">
    <citation type="submission" date="2014-04" db="EMBL/GenBank/DDBJ databases">
        <title>A new species of microsporidia sheds light on the evolution of extreme parasitism.</title>
        <authorList>
            <person name="Haag K.L."/>
            <person name="James T.Y."/>
            <person name="Larsson R."/>
            <person name="Schaer T.M."/>
            <person name="Refardt D."/>
            <person name="Pombert J.-F."/>
            <person name="Ebert D."/>
        </authorList>
    </citation>
    <scope>NUCLEOTIDE SEQUENCE [LARGE SCALE GENOMIC DNA]</scope>
    <source>
        <strain evidence="3 4">UGP3</strain>
        <tissue evidence="3">Spores</tissue>
    </source>
</reference>